<sequence>MHSDIQKTCDADERFAARFPDRQFWLRPASRGEVREIFGRKVRGWHPCLAVWREGDIYRKVPFFATTRDVADASDGVSAETAVNAIESLREGVVLRILITRSGRAL</sequence>
<organism evidence="1 2">
    <name type="scientific">Frigidibacter mobilis</name>
    <dbReference type="NCBI Taxonomy" id="1335048"/>
    <lineage>
        <taxon>Bacteria</taxon>
        <taxon>Pseudomonadati</taxon>
        <taxon>Pseudomonadota</taxon>
        <taxon>Alphaproteobacteria</taxon>
        <taxon>Rhodobacterales</taxon>
        <taxon>Paracoccaceae</taxon>
        <taxon>Frigidibacter</taxon>
    </lineage>
</organism>
<evidence type="ECO:0000313" key="1">
    <source>
        <dbReference type="EMBL" id="AMY70916.1"/>
    </source>
</evidence>
<proteinExistence type="predicted"/>
<name>A0A159Z6G7_9RHOB</name>
<evidence type="ECO:0000313" key="2">
    <source>
        <dbReference type="Proteomes" id="UP000076128"/>
    </source>
</evidence>
<reference evidence="1 2" key="1">
    <citation type="submission" date="2015-09" db="EMBL/GenBank/DDBJ databases">
        <title>Complete genome sequence of Defluviimonas alba cai42t isolated from an oilfield in Xinjiang.</title>
        <authorList>
            <person name="Geng S."/>
            <person name="Pan X."/>
            <person name="Wu X."/>
        </authorList>
    </citation>
    <scope>NUCLEOTIDE SEQUENCE [LARGE SCALE GENOMIC DNA]</scope>
    <source>
        <strain evidence="2">cai42</strain>
    </source>
</reference>
<dbReference type="AlphaFoldDB" id="A0A159Z6G7"/>
<dbReference type="EMBL" id="CP012661">
    <property type="protein sequence ID" value="AMY70916.1"/>
    <property type="molecule type" value="Genomic_DNA"/>
</dbReference>
<accession>A0A159Z6G7</accession>
<dbReference type="KEGG" id="daa:AKL17_3693"/>
<protein>
    <submittedName>
        <fullName evidence="1">Uncharacterized protein</fullName>
    </submittedName>
</protein>
<dbReference type="STRING" id="1335048.AKL17_3693"/>
<keyword evidence="2" id="KW-1185">Reference proteome</keyword>
<dbReference type="Proteomes" id="UP000076128">
    <property type="component" value="Chromosome"/>
</dbReference>
<dbReference type="RefSeq" id="WP_166507175.1">
    <property type="nucleotide sequence ID" value="NZ_CP012661.1"/>
</dbReference>
<gene>
    <name evidence="1" type="ORF">AKL17_3693</name>
</gene>